<sequence>MVSFTNLQYFHSIFDERFSYLGMFKRLYDIFLALPFIVYLYDIYFINFSVQVITVIEVSRLIHRL</sequence>
<accession>A0ABQ9E268</accession>
<keyword evidence="1" id="KW-0812">Transmembrane</keyword>
<reference evidence="2 3" key="1">
    <citation type="submission" date="2022-12" db="EMBL/GenBank/DDBJ databases">
        <title>Chromosome-level genome of Tegillarca granosa.</title>
        <authorList>
            <person name="Kim J."/>
        </authorList>
    </citation>
    <scope>NUCLEOTIDE SEQUENCE [LARGE SCALE GENOMIC DNA]</scope>
    <source>
        <strain evidence="2">Teg-2019</strain>
        <tissue evidence="2">Adductor muscle</tissue>
    </source>
</reference>
<evidence type="ECO:0000256" key="1">
    <source>
        <dbReference type="SAM" id="Phobius"/>
    </source>
</evidence>
<dbReference type="EMBL" id="JARBDR010000921">
    <property type="protein sequence ID" value="KAJ8299556.1"/>
    <property type="molecule type" value="Genomic_DNA"/>
</dbReference>
<organism evidence="2 3">
    <name type="scientific">Tegillarca granosa</name>
    <name type="common">Malaysian cockle</name>
    <name type="synonym">Anadara granosa</name>
    <dbReference type="NCBI Taxonomy" id="220873"/>
    <lineage>
        <taxon>Eukaryota</taxon>
        <taxon>Metazoa</taxon>
        <taxon>Spiralia</taxon>
        <taxon>Lophotrochozoa</taxon>
        <taxon>Mollusca</taxon>
        <taxon>Bivalvia</taxon>
        <taxon>Autobranchia</taxon>
        <taxon>Pteriomorphia</taxon>
        <taxon>Arcoida</taxon>
        <taxon>Arcoidea</taxon>
        <taxon>Arcidae</taxon>
        <taxon>Tegillarca</taxon>
    </lineage>
</organism>
<proteinExistence type="predicted"/>
<gene>
    <name evidence="2" type="ORF">KUTeg_023616</name>
</gene>
<protein>
    <submittedName>
        <fullName evidence="2">Uncharacterized protein</fullName>
    </submittedName>
</protein>
<keyword evidence="1" id="KW-1133">Transmembrane helix</keyword>
<evidence type="ECO:0000313" key="2">
    <source>
        <dbReference type="EMBL" id="KAJ8299556.1"/>
    </source>
</evidence>
<feature type="transmembrane region" description="Helical" evidence="1">
    <location>
        <begin position="30"/>
        <end position="56"/>
    </location>
</feature>
<comment type="caution">
    <text evidence="2">The sequence shown here is derived from an EMBL/GenBank/DDBJ whole genome shotgun (WGS) entry which is preliminary data.</text>
</comment>
<evidence type="ECO:0000313" key="3">
    <source>
        <dbReference type="Proteomes" id="UP001217089"/>
    </source>
</evidence>
<dbReference type="Proteomes" id="UP001217089">
    <property type="component" value="Unassembled WGS sequence"/>
</dbReference>
<keyword evidence="3" id="KW-1185">Reference proteome</keyword>
<name>A0ABQ9E268_TEGGR</name>
<keyword evidence="1" id="KW-0472">Membrane</keyword>